<evidence type="ECO:0000256" key="1">
    <source>
        <dbReference type="ARBA" id="ARBA00023125"/>
    </source>
</evidence>
<dbReference type="GO" id="GO:0045944">
    <property type="term" value="P:positive regulation of transcription by RNA polymerase II"/>
    <property type="evidence" value="ECO:0007669"/>
    <property type="project" value="UniProtKB-ARBA"/>
</dbReference>
<accession>A0A8J4WMF1</accession>
<keyword evidence="1 4" id="KW-0238">DNA-binding</keyword>
<evidence type="ECO:0000256" key="3">
    <source>
        <dbReference type="ARBA" id="ARBA00023242"/>
    </source>
</evidence>
<dbReference type="AlphaFoldDB" id="A0A8J4WMF1"/>
<dbReference type="PROSITE" id="PS50071">
    <property type="entry name" value="HOMEOBOX_2"/>
    <property type="match status" value="1"/>
</dbReference>
<organism evidence="7 8">
    <name type="scientific">Paragonimus heterotremus</name>
    <dbReference type="NCBI Taxonomy" id="100268"/>
    <lineage>
        <taxon>Eukaryota</taxon>
        <taxon>Metazoa</taxon>
        <taxon>Spiralia</taxon>
        <taxon>Lophotrochozoa</taxon>
        <taxon>Platyhelminthes</taxon>
        <taxon>Trematoda</taxon>
        <taxon>Digenea</taxon>
        <taxon>Plagiorchiida</taxon>
        <taxon>Troglotremata</taxon>
        <taxon>Troglotrematidae</taxon>
        <taxon>Paragonimus</taxon>
    </lineage>
</organism>
<proteinExistence type="predicted"/>
<dbReference type="Gene3D" id="1.10.10.60">
    <property type="entry name" value="Homeodomain-like"/>
    <property type="match status" value="1"/>
</dbReference>
<dbReference type="GO" id="GO:0000978">
    <property type="term" value="F:RNA polymerase II cis-regulatory region sequence-specific DNA binding"/>
    <property type="evidence" value="ECO:0007669"/>
    <property type="project" value="TreeGrafter"/>
</dbReference>
<keyword evidence="8" id="KW-1185">Reference proteome</keyword>
<comment type="subcellular location">
    <subcellularLocation>
        <location evidence="4 5">Nucleus</location>
    </subcellularLocation>
</comment>
<evidence type="ECO:0000256" key="2">
    <source>
        <dbReference type="ARBA" id="ARBA00023155"/>
    </source>
</evidence>
<keyword evidence="2 4" id="KW-0371">Homeobox</keyword>
<dbReference type="PANTHER" id="PTHR45664:SF12">
    <property type="entry name" value="PANCREAS_DUODENUM HOMEOBOX PROTEIN 1"/>
    <property type="match status" value="1"/>
</dbReference>
<evidence type="ECO:0000259" key="6">
    <source>
        <dbReference type="PROSITE" id="PS50071"/>
    </source>
</evidence>
<dbReference type="SMART" id="SM00389">
    <property type="entry name" value="HOX"/>
    <property type="match status" value="1"/>
</dbReference>
<name>A0A8J4WMF1_9TREM</name>
<evidence type="ECO:0000313" key="8">
    <source>
        <dbReference type="Proteomes" id="UP000748531"/>
    </source>
</evidence>
<keyword evidence="3 4" id="KW-0539">Nucleus</keyword>
<dbReference type="PRINTS" id="PR00024">
    <property type="entry name" value="HOMEOBOX"/>
</dbReference>
<dbReference type="CDD" id="cd00086">
    <property type="entry name" value="homeodomain"/>
    <property type="match status" value="1"/>
</dbReference>
<feature type="domain" description="Homeobox" evidence="6">
    <location>
        <begin position="104"/>
        <end position="164"/>
    </location>
</feature>
<dbReference type="SUPFAM" id="SSF46689">
    <property type="entry name" value="Homeodomain-like"/>
    <property type="match status" value="1"/>
</dbReference>
<dbReference type="InterPro" id="IPR009057">
    <property type="entry name" value="Homeodomain-like_sf"/>
</dbReference>
<gene>
    <name evidence="7" type="ORF">PHET_00027</name>
</gene>
<feature type="DNA-binding region" description="Homeobox" evidence="4">
    <location>
        <begin position="106"/>
        <end position="165"/>
    </location>
</feature>
<evidence type="ECO:0000256" key="5">
    <source>
        <dbReference type="RuleBase" id="RU000682"/>
    </source>
</evidence>
<protein>
    <recommendedName>
        <fullName evidence="6">Homeobox domain-containing protein</fullName>
    </recommendedName>
</protein>
<dbReference type="GO" id="GO:0000981">
    <property type="term" value="F:DNA-binding transcription factor activity, RNA polymerase II-specific"/>
    <property type="evidence" value="ECO:0007669"/>
    <property type="project" value="InterPro"/>
</dbReference>
<dbReference type="OrthoDB" id="6159439at2759"/>
<dbReference type="Pfam" id="PF00046">
    <property type="entry name" value="Homeodomain"/>
    <property type="match status" value="1"/>
</dbReference>
<comment type="caution">
    <text evidence="7">The sequence shown here is derived from an EMBL/GenBank/DDBJ whole genome shotgun (WGS) entry which is preliminary data.</text>
</comment>
<dbReference type="Proteomes" id="UP000748531">
    <property type="component" value="Unassembled WGS sequence"/>
</dbReference>
<dbReference type="InterPro" id="IPR020479">
    <property type="entry name" value="HD_metazoa"/>
</dbReference>
<sequence length="435" mass="49690">MPNRPHQRFPPTLVEEHSWLESQNSMITIGNENGNAMVSSLNSVNFIPQQLHDPRWVYDENVLKNQHSPAVNKSITFGEPRLTSLESLEDTDSKVQRDGEECGKSAKRARTAFTQSQLLELEKEFWYSQYLCRPRRIEIASSLNLSEKQIKVWFQNRRMKFKRQKLNGSKEHGSTYSSNWNKDGDPVFTSRCHHSHLRMHDSINGPEVKWTKSGKSSFVDPYMVASEEHSGVLQSIEEFHLKTSKDKSMLTHTIPMEHEVLNNARKRRIILMENSSQAWTTTKQERGRLAVKAETLISDKVRGPPLSDQSDLLTMQLHQTPIGQISPDTLCVQPPVSGYNYATDCRDICISHAHHRQCIGPGCGKLQPRELCCFVCDNAVTTGLHPVLENTHTTTTENFTKSPLYPPGYCTFCFSSSTQQWMHEFQIQDSLSQTL</sequence>
<dbReference type="PROSITE" id="PS00027">
    <property type="entry name" value="HOMEOBOX_1"/>
    <property type="match status" value="1"/>
</dbReference>
<dbReference type="EMBL" id="LUCH01000012">
    <property type="protein sequence ID" value="KAF5406419.1"/>
    <property type="molecule type" value="Genomic_DNA"/>
</dbReference>
<reference evidence="7" key="1">
    <citation type="submission" date="2019-05" db="EMBL/GenBank/DDBJ databases">
        <title>Annotation for the trematode Paragonimus heterotremus.</title>
        <authorList>
            <person name="Choi Y.-J."/>
        </authorList>
    </citation>
    <scope>NUCLEOTIDE SEQUENCE</scope>
    <source>
        <strain evidence="7">LC</strain>
    </source>
</reference>
<dbReference type="InterPro" id="IPR001356">
    <property type="entry name" value="HD"/>
</dbReference>
<dbReference type="PANTHER" id="PTHR45664">
    <property type="entry name" value="PROTEIN ZERKNUELLT 1-RELATED"/>
    <property type="match status" value="1"/>
</dbReference>
<evidence type="ECO:0000256" key="4">
    <source>
        <dbReference type="PROSITE-ProRule" id="PRU00108"/>
    </source>
</evidence>
<dbReference type="GO" id="GO:0005634">
    <property type="term" value="C:nucleus"/>
    <property type="evidence" value="ECO:0007669"/>
    <property type="project" value="UniProtKB-SubCell"/>
</dbReference>
<dbReference type="InterPro" id="IPR017970">
    <property type="entry name" value="Homeobox_CS"/>
</dbReference>
<evidence type="ECO:0000313" key="7">
    <source>
        <dbReference type="EMBL" id="KAF5406419.1"/>
    </source>
</evidence>